<evidence type="ECO:0000313" key="6">
    <source>
        <dbReference type="EMBL" id="OMO94639.1"/>
    </source>
</evidence>
<dbReference type="CDD" id="cd03784">
    <property type="entry name" value="GT1_Gtf-like"/>
    <property type="match status" value="1"/>
</dbReference>
<comment type="caution">
    <text evidence="6">The sequence shown here is derived from an EMBL/GenBank/DDBJ whole genome shotgun (WGS) entry which is preliminary data.</text>
</comment>
<dbReference type="PANTHER" id="PTHR11926:SF1392">
    <property type="entry name" value="GLYCOSYLTRANSFERASE"/>
    <property type="match status" value="1"/>
</dbReference>
<dbReference type="GO" id="GO:0080043">
    <property type="term" value="F:quercetin 3-O-glucosyltransferase activity"/>
    <property type="evidence" value="ECO:0007669"/>
    <property type="project" value="TreeGrafter"/>
</dbReference>
<dbReference type="Gene3D" id="3.40.50.2000">
    <property type="entry name" value="Glycogen Phosphorylase B"/>
    <property type="match status" value="2"/>
</dbReference>
<keyword evidence="3 4" id="KW-0808">Transferase</keyword>
<dbReference type="EMBL" id="AWUE01015990">
    <property type="protein sequence ID" value="OMO94639.1"/>
    <property type="molecule type" value="Genomic_DNA"/>
</dbReference>
<dbReference type="InterPro" id="IPR002213">
    <property type="entry name" value="UDP_glucos_trans"/>
</dbReference>
<organism evidence="6 7">
    <name type="scientific">Corchorus olitorius</name>
    <dbReference type="NCBI Taxonomy" id="93759"/>
    <lineage>
        <taxon>Eukaryota</taxon>
        <taxon>Viridiplantae</taxon>
        <taxon>Streptophyta</taxon>
        <taxon>Embryophyta</taxon>
        <taxon>Tracheophyta</taxon>
        <taxon>Spermatophyta</taxon>
        <taxon>Magnoliopsida</taxon>
        <taxon>eudicotyledons</taxon>
        <taxon>Gunneridae</taxon>
        <taxon>Pentapetalae</taxon>
        <taxon>rosids</taxon>
        <taxon>malvids</taxon>
        <taxon>Malvales</taxon>
        <taxon>Malvaceae</taxon>
        <taxon>Grewioideae</taxon>
        <taxon>Apeibeae</taxon>
        <taxon>Corchorus</taxon>
    </lineage>
</organism>
<reference evidence="7" key="1">
    <citation type="submission" date="2013-09" db="EMBL/GenBank/DDBJ databases">
        <title>Corchorus olitorius genome sequencing.</title>
        <authorList>
            <person name="Alam M."/>
            <person name="Haque M.S."/>
            <person name="Islam M.S."/>
            <person name="Emdad E.M."/>
            <person name="Islam M.M."/>
            <person name="Ahmed B."/>
            <person name="Halim A."/>
            <person name="Hossen Q.M.M."/>
            <person name="Hossain M.Z."/>
            <person name="Ahmed R."/>
            <person name="Khan M.M."/>
            <person name="Islam R."/>
            <person name="Rashid M.M."/>
            <person name="Khan S.A."/>
            <person name="Rahman M.S."/>
            <person name="Alam M."/>
            <person name="Yahiya A.S."/>
            <person name="Khan M.S."/>
            <person name="Azam M.S."/>
            <person name="Haque T."/>
            <person name="Lashkar M.Z.H."/>
            <person name="Akhand A.I."/>
            <person name="Morshed G."/>
            <person name="Roy S."/>
            <person name="Uddin K.S."/>
            <person name="Rabeya T."/>
            <person name="Hossain A.S."/>
            <person name="Chowdhury A."/>
            <person name="Snigdha A.R."/>
            <person name="Mortoza M.S."/>
            <person name="Matin S.A."/>
            <person name="Hoque S.M.E."/>
            <person name="Islam M.K."/>
            <person name="Roy D.K."/>
            <person name="Haider R."/>
            <person name="Moosa M.M."/>
            <person name="Elias S.M."/>
            <person name="Hasan A.M."/>
            <person name="Jahan S."/>
            <person name="Shafiuddin M."/>
            <person name="Mahmood N."/>
            <person name="Shommy N.S."/>
        </authorList>
    </citation>
    <scope>NUCLEOTIDE SEQUENCE [LARGE SCALE GENOMIC DNA]</scope>
    <source>
        <strain evidence="7">cv. O-4</strain>
    </source>
</reference>
<sequence length="493" mass="55243">MKEEMGRELKSGKVAHVVFLPFPAEGHIKPMLKLAELLSQAKAQAGGIQIQITIINTQHTHQRLLVTSNLKEFQQTHPNIQFLTFPDGLPPEHPRVGRGFKEFISALKTVAPALREVFLSMTLPATCFIADMIMSTSAVEVANEFQVPLLSLQTMNACTTWIDLHLPKFLEEGEIPIEITDESCLNKPVTQITGLENFNFLYRDLPGFCRTQEVAMEFCIGEFKAASQASALIINTFEELESPMISKISSFYSKIFTIGPLHCLNLKTQTDDDDSSHRSSADGILSKEDNSCLEWLDSQPSGSVIYVSFGTWASLPSHVFFEFWHGLINSDKPFLWVVRPNSIHVTDGVRTPSEVLAELEEKSKGKGLIVSWVPQEKVLAHPAVGGFLTHTGWNSTLESIYAGIPMICWPIKADQFVNSKCVGDIWKIGFDMKDKCDRSIIEKMVRDLVGNKREEIMESVNKFRDQARQSVMVNGSSYRNLENLIDHIISLVP</sequence>
<evidence type="ECO:0000256" key="2">
    <source>
        <dbReference type="ARBA" id="ARBA00022676"/>
    </source>
</evidence>
<dbReference type="SUPFAM" id="SSF53756">
    <property type="entry name" value="UDP-Glycosyltransferase/glycogen phosphorylase"/>
    <property type="match status" value="1"/>
</dbReference>
<accession>A0A1R3JIG7</accession>
<evidence type="ECO:0000313" key="7">
    <source>
        <dbReference type="Proteomes" id="UP000187203"/>
    </source>
</evidence>
<dbReference type="FunFam" id="3.40.50.2000:FF:000040">
    <property type="entry name" value="UDP-glycosyltransferase 76C1"/>
    <property type="match status" value="1"/>
</dbReference>
<keyword evidence="7" id="KW-1185">Reference proteome</keyword>
<name>A0A1R3JIG7_9ROSI</name>
<evidence type="ECO:0000256" key="5">
    <source>
        <dbReference type="RuleBase" id="RU362057"/>
    </source>
</evidence>
<comment type="similarity">
    <text evidence="1 4">Belongs to the UDP-glycosyltransferase family.</text>
</comment>
<proteinExistence type="inferred from homology"/>
<dbReference type="AlphaFoldDB" id="A0A1R3JIG7"/>
<evidence type="ECO:0000256" key="1">
    <source>
        <dbReference type="ARBA" id="ARBA00009995"/>
    </source>
</evidence>
<evidence type="ECO:0000256" key="3">
    <source>
        <dbReference type="ARBA" id="ARBA00022679"/>
    </source>
</evidence>
<keyword evidence="2 4" id="KW-0328">Glycosyltransferase</keyword>
<dbReference type="Proteomes" id="UP000187203">
    <property type="component" value="Unassembled WGS sequence"/>
</dbReference>
<evidence type="ECO:0000256" key="4">
    <source>
        <dbReference type="RuleBase" id="RU003718"/>
    </source>
</evidence>
<dbReference type="Pfam" id="PF00201">
    <property type="entry name" value="UDPGT"/>
    <property type="match status" value="1"/>
</dbReference>
<protein>
    <recommendedName>
        <fullName evidence="5">Glycosyltransferase</fullName>
        <ecNumber evidence="5">2.4.1.-</ecNumber>
    </recommendedName>
</protein>
<dbReference type="InterPro" id="IPR035595">
    <property type="entry name" value="UDP_glycos_trans_CS"/>
</dbReference>
<dbReference type="PROSITE" id="PS00375">
    <property type="entry name" value="UDPGT"/>
    <property type="match status" value="1"/>
</dbReference>
<dbReference type="EC" id="2.4.1.-" evidence="5"/>
<dbReference type="PANTHER" id="PTHR11926">
    <property type="entry name" value="GLUCOSYL/GLUCURONOSYL TRANSFERASES"/>
    <property type="match status" value="1"/>
</dbReference>
<dbReference type="GO" id="GO:0080044">
    <property type="term" value="F:quercetin 7-O-glucosyltransferase activity"/>
    <property type="evidence" value="ECO:0007669"/>
    <property type="project" value="TreeGrafter"/>
</dbReference>
<gene>
    <name evidence="6" type="ORF">COLO4_16234</name>
</gene>
<dbReference type="OrthoDB" id="5835829at2759"/>